<evidence type="ECO:0000313" key="4">
    <source>
        <dbReference type="Proteomes" id="UP001159042"/>
    </source>
</evidence>
<dbReference type="InterPro" id="IPR051372">
    <property type="entry name" value="CWC21"/>
</dbReference>
<dbReference type="EMBL" id="JANEYG010000117">
    <property type="protein sequence ID" value="KAJ8912658.1"/>
    <property type="molecule type" value="Genomic_DNA"/>
</dbReference>
<sequence>MMQKMSRMETVKDAVEISKIMKANNSKCKNSDMVVQKLGCNPSISVRQLFPGEEDLPISTHIDFNSVKDRTPEGWEKFSAMVQFDRETKRLWQELQKPYGNQSSFLRHLILLEKYFRNGDLVLSSNASHHSINYSESVHNRLKAYDNIPPNAGNVQPISMIQFNKMQKSNSGIITSTNTPFNNTPMHTSINGNPAVSVTTIPNNASKSTPLTLSQLNSPPLIPAGAVLQQVRPKMVGAPPGLISLHPGTNRPVAPLVKVPQSQKIKFPITKNWRPNLIPIDPTQKQERKAGLVQVISGGKPYHITLEDYKKMCAIKRSFEMKQKRLQEAQNAKPILVTHNSVLKSITPRKGLIISKTATVSSPVKADNIPLQGDNNIEGENILEKLDKQIEKLESKLNEKPSSLLLPKIPKSLTVIPQTVTKKPSRPSSPALLITPKSNSNKS</sequence>
<dbReference type="PANTHER" id="PTHR36562">
    <property type="entry name" value="SERINE/ARGININE REPETITIVE MATRIX 2"/>
    <property type="match status" value="1"/>
</dbReference>
<evidence type="ECO:0000256" key="2">
    <source>
        <dbReference type="SAM" id="MobiDB-lite"/>
    </source>
</evidence>
<evidence type="ECO:0000313" key="3">
    <source>
        <dbReference type="EMBL" id="KAJ8912658.1"/>
    </source>
</evidence>
<dbReference type="GO" id="GO:0005634">
    <property type="term" value="C:nucleus"/>
    <property type="evidence" value="ECO:0007669"/>
    <property type="project" value="TreeGrafter"/>
</dbReference>
<comment type="caution">
    <text evidence="3">The sequence shown here is derived from an EMBL/GenBank/DDBJ whole genome shotgun (WGS) entry which is preliminary data.</text>
</comment>
<proteinExistence type="predicted"/>
<accession>A0AAV8VEQ8</accession>
<keyword evidence="4" id="KW-1185">Reference proteome</keyword>
<evidence type="ECO:0000256" key="1">
    <source>
        <dbReference type="SAM" id="Coils"/>
    </source>
</evidence>
<feature type="compositionally biased region" description="Polar residues" evidence="2">
    <location>
        <begin position="418"/>
        <end position="428"/>
    </location>
</feature>
<dbReference type="Proteomes" id="UP001159042">
    <property type="component" value="Unassembled WGS sequence"/>
</dbReference>
<dbReference type="PANTHER" id="PTHR36562:SF5">
    <property type="entry name" value="SERINE_ARGININE REPETITIVE MATRIX 2"/>
    <property type="match status" value="1"/>
</dbReference>
<gene>
    <name evidence="3" type="ORF">NQ315_012734</name>
</gene>
<reference evidence="3 4" key="1">
    <citation type="journal article" date="2023" name="Insect Mol. Biol.">
        <title>Genome sequencing provides insights into the evolution of gene families encoding plant cell wall-degrading enzymes in longhorned beetles.</title>
        <authorList>
            <person name="Shin N.R."/>
            <person name="Okamura Y."/>
            <person name="Kirsch R."/>
            <person name="Pauchet Y."/>
        </authorList>
    </citation>
    <scope>NUCLEOTIDE SEQUENCE [LARGE SCALE GENOMIC DNA]</scope>
    <source>
        <strain evidence="3">EAD_L_NR</strain>
    </source>
</reference>
<organism evidence="3 4">
    <name type="scientific">Exocentrus adspersus</name>
    <dbReference type="NCBI Taxonomy" id="1586481"/>
    <lineage>
        <taxon>Eukaryota</taxon>
        <taxon>Metazoa</taxon>
        <taxon>Ecdysozoa</taxon>
        <taxon>Arthropoda</taxon>
        <taxon>Hexapoda</taxon>
        <taxon>Insecta</taxon>
        <taxon>Pterygota</taxon>
        <taxon>Neoptera</taxon>
        <taxon>Endopterygota</taxon>
        <taxon>Coleoptera</taxon>
        <taxon>Polyphaga</taxon>
        <taxon>Cucujiformia</taxon>
        <taxon>Chrysomeloidea</taxon>
        <taxon>Cerambycidae</taxon>
        <taxon>Lamiinae</taxon>
        <taxon>Acanthocinini</taxon>
        <taxon>Exocentrus</taxon>
    </lineage>
</organism>
<feature type="coiled-coil region" evidence="1">
    <location>
        <begin position="376"/>
        <end position="403"/>
    </location>
</feature>
<keyword evidence="1" id="KW-0175">Coiled coil</keyword>
<protein>
    <submittedName>
        <fullName evidence="3">Uncharacterized protein</fullName>
    </submittedName>
</protein>
<dbReference type="AlphaFoldDB" id="A0AAV8VEQ8"/>
<feature type="region of interest" description="Disordered" evidence="2">
    <location>
        <begin position="418"/>
        <end position="443"/>
    </location>
</feature>
<name>A0AAV8VEQ8_9CUCU</name>